<dbReference type="Proteomes" id="UP000546200">
    <property type="component" value="Unassembled WGS sequence"/>
</dbReference>
<dbReference type="RefSeq" id="WP_184055880.1">
    <property type="nucleotide sequence ID" value="NZ_JACIJK010000003.1"/>
</dbReference>
<keyword evidence="2" id="KW-1185">Reference proteome</keyword>
<accession>A0A7W9BCJ4</accession>
<sequence>MSDQRVTIEPASLFDNIEDGQIEFTGSADADAYRFALRYDVVEAMSGAIPQGDALAYVQANLTEIEPIAARALGRDYDQELIIISENDLV</sequence>
<proteinExistence type="predicted"/>
<gene>
    <name evidence="1" type="ORF">FHS94_001354</name>
</gene>
<dbReference type="AlphaFoldDB" id="A0A7W9BCJ4"/>
<evidence type="ECO:0000313" key="2">
    <source>
        <dbReference type="Proteomes" id="UP000546200"/>
    </source>
</evidence>
<name>A0A7W9BCJ4_9SPHN</name>
<organism evidence="1 2">
    <name type="scientific">Sphingomonas aerophila</name>
    <dbReference type="NCBI Taxonomy" id="1344948"/>
    <lineage>
        <taxon>Bacteria</taxon>
        <taxon>Pseudomonadati</taxon>
        <taxon>Pseudomonadota</taxon>
        <taxon>Alphaproteobacteria</taxon>
        <taxon>Sphingomonadales</taxon>
        <taxon>Sphingomonadaceae</taxon>
        <taxon>Sphingomonas</taxon>
    </lineage>
</organism>
<dbReference type="EMBL" id="JACIJK010000003">
    <property type="protein sequence ID" value="MBB5714523.1"/>
    <property type="molecule type" value="Genomic_DNA"/>
</dbReference>
<comment type="caution">
    <text evidence="1">The sequence shown here is derived from an EMBL/GenBank/DDBJ whole genome shotgun (WGS) entry which is preliminary data.</text>
</comment>
<evidence type="ECO:0008006" key="3">
    <source>
        <dbReference type="Google" id="ProtNLM"/>
    </source>
</evidence>
<protein>
    <recommendedName>
        <fullName evidence="3">DUF1488 family protein</fullName>
    </recommendedName>
</protein>
<evidence type="ECO:0000313" key="1">
    <source>
        <dbReference type="EMBL" id="MBB5714523.1"/>
    </source>
</evidence>
<reference evidence="1 2" key="1">
    <citation type="submission" date="2020-08" db="EMBL/GenBank/DDBJ databases">
        <title>Genomic Encyclopedia of Type Strains, Phase IV (KMG-IV): sequencing the most valuable type-strain genomes for metagenomic binning, comparative biology and taxonomic classification.</title>
        <authorList>
            <person name="Goeker M."/>
        </authorList>
    </citation>
    <scope>NUCLEOTIDE SEQUENCE [LARGE SCALE GENOMIC DNA]</scope>
    <source>
        <strain evidence="1 2">DSM 100044</strain>
    </source>
</reference>